<gene>
    <name evidence="23" type="primary">Mocs1</name>
    <name evidence="23" type="ORF">E2C01_027381</name>
</gene>
<comment type="catalytic activity">
    <reaction evidence="18">
        <text>GTP + AH2 + S-adenosyl-L-methionine = (8S)-3',8-cyclo-7,8-dihydroguanosine 5'-triphosphate + 5'-deoxyadenosine + L-methionine + A + H(+)</text>
        <dbReference type="Rhea" id="RHEA:49576"/>
        <dbReference type="ChEBI" id="CHEBI:13193"/>
        <dbReference type="ChEBI" id="CHEBI:15378"/>
        <dbReference type="ChEBI" id="CHEBI:17319"/>
        <dbReference type="ChEBI" id="CHEBI:17499"/>
        <dbReference type="ChEBI" id="CHEBI:37565"/>
        <dbReference type="ChEBI" id="CHEBI:57844"/>
        <dbReference type="ChEBI" id="CHEBI:59789"/>
        <dbReference type="ChEBI" id="CHEBI:131766"/>
        <dbReference type="EC" id="4.1.99.22"/>
    </reaction>
</comment>
<keyword evidence="24" id="KW-1185">Reference proteome</keyword>
<evidence type="ECO:0000256" key="5">
    <source>
        <dbReference type="ARBA" id="ARBA00009862"/>
    </source>
</evidence>
<dbReference type="PANTHER" id="PTHR22960:SF0">
    <property type="entry name" value="MOLYBDENUM COFACTOR BIOSYNTHESIS PROTEIN 1"/>
    <property type="match status" value="1"/>
</dbReference>
<dbReference type="GO" id="GO:0051539">
    <property type="term" value="F:4 iron, 4 sulfur cluster binding"/>
    <property type="evidence" value="ECO:0007669"/>
    <property type="project" value="UniProtKB-KW"/>
</dbReference>
<dbReference type="GO" id="GO:0046872">
    <property type="term" value="F:metal ion binding"/>
    <property type="evidence" value="ECO:0007669"/>
    <property type="project" value="UniProtKB-KW"/>
</dbReference>
<dbReference type="SFLD" id="SFLDS00029">
    <property type="entry name" value="Radical_SAM"/>
    <property type="match status" value="1"/>
</dbReference>
<dbReference type="AlphaFoldDB" id="A0A5B7EHR6"/>
<dbReference type="UniPathway" id="UPA00344"/>
<dbReference type="NCBIfam" id="TIGR02666">
    <property type="entry name" value="moaA"/>
    <property type="match status" value="1"/>
</dbReference>
<comment type="caution">
    <text evidence="23">The sequence shown here is derived from an EMBL/GenBank/DDBJ whole genome shotgun (WGS) entry which is preliminary data.</text>
</comment>
<accession>A0A5B7EHR6</accession>
<dbReference type="FunFam" id="3.20.20.70:FF:000117">
    <property type="entry name" value="molybdenum cofactor biosynthesis protein 1"/>
    <property type="match status" value="1"/>
</dbReference>
<dbReference type="Gene3D" id="3.30.70.640">
    <property type="entry name" value="Molybdopterin cofactor biosynthesis C (MoaC) domain"/>
    <property type="match status" value="1"/>
</dbReference>
<protein>
    <recommendedName>
        <fullName evidence="8">Molybdenum cofactor biosynthesis protein 1</fullName>
        <ecNumber evidence="6">4.1.99.22</ecNumber>
        <ecNumber evidence="7">4.6.1.17</ecNumber>
    </recommendedName>
</protein>
<dbReference type="InterPro" id="IPR013785">
    <property type="entry name" value="Aldolase_TIM"/>
</dbReference>
<dbReference type="InterPro" id="IPR040064">
    <property type="entry name" value="MoaA-like"/>
</dbReference>
<dbReference type="InterPro" id="IPR036522">
    <property type="entry name" value="MoaC_sf"/>
</dbReference>
<dbReference type="NCBIfam" id="TIGR00581">
    <property type="entry name" value="moaC"/>
    <property type="match status" value="1"/>
</dbReference>
<proteinExistence type="inferred from homology"/>
<dbReference type="SFLD" id="SFLDG01067">
    <property type="entry name" value="SPASM/twitch_domain_containing"/>
    <property type="match status" value="1"/>
</dbReference>
<evidence type="ECO:0000256" key="6">
    <source>
        <dbReference type="ARBA" id="ARBA00012167"/>
    </source>
</evidence>
<dbReference type="Gene3D" id="3.20.20.70">
    <property type="entry name" value="Aldolase class I"/>
    <property type="match status" value="1"/>
</dbReference>
<dbReference type="CDD" id="cd01420">
    <property type="entry name" value="MoaC_PE"/>
    <property type="match status" value="1"/>
</dbReference>
<dbReference type="InterPro" id="IPR007197">
    <property type="entry name" value="rSAM"/>
</dbReference>
<dbReference type="InterPro" id="IPR006638">
    <property type="entry name" value="Elp3/MiaA/NifB-like_rSAM"/>
</dbReference>
<dbReference type="Proteomes" id="UP000324222">
    <property type="component" value="Unassembled WGS sequence"/>
</dbReference>
<dbReference type="EMBL" id="VSRR010002963">
    <property type="protein sequence ID" value="MPC34010.1"/>
    <property type="molecule type" value="Genomic_DNA"/>
</dbReference>
<feature type="compositionally biased region" description="Basic and acidic residues" evidence="21">
    <location>
        <begin position="561"/>
        <end position="577"/>
    </location>
</feature>
<keyword evidence="15" id="KW-0342">GTP-binding</keyword>
<feature type="region of interest" description="Disordered" evidence="21">
    <location>
        <begin position="558"/>
        <end position="624"/>
    </location>
</feature>
<feature type="domain" description="Radical SAM core" evidence="22">
    <location>
        <begin position="77"/>
        <end position="290"/>
    </location>
</feature>
<dbReference type="HAMAP" id="MF_01225_B">
    <property type="entry name" value="MoaA_B"/>
    <property type="match status" value="1"/>
</dbReference>
<dbReference type="CDD" id="cd21117">
    <property type="entry name" value="Twitch_MoaA"/>
    <property type="match status" value="1"/>
</dbReference>
<dbReference type="InterPro" id="IPR013483">
    <property type="entry name" value="MoaA"/>
</dbReference>
<dbReference type="Pfam" id="PF06463">
    <property type="entry name" value="Mob_synth_C"/>
    <property type="match status" value="1"/>
</dbReference>
<evidence type="ECO:0000256" key="7">
    <source>
        <dbReference type="ARBA" id="ARBA00012575"/>
    </source>
</evidence>
<evidence type="ECO:0000259" key="22">
    <source>
        <dbReference type="PROSITE" id="PS51918"/>
    </source>
</evidence>
<evidence type="ECO:0000256" key="4">
    <source>
        <dbReference type="ARBA" id="ARBA00008484"/>
    </source>
</evidence>
<feature type="region of interest" description="Disordered" evidence="21">
    <location>
        <begin position="453"/>
        <end position="498"/>
    </location>
</feature>
<comment type="function">
    <text evidence="19">Isoform MOCS1A and isoform MOCS1B probably form a complex that catalyzes the conversion of 5'-GTP to cyclic pyranopterin monophosphate (cPMP). MOCS1A catalyzes the cyclization of GTP to (8S)-3',8-cyclo-7,8-dihydroguanosine 5'-triphosphate and MOCS1B catalyzes the subsequent conversion of (8S)-3',8-cyclo-7,8-dihydroguanosine 5'-triphosphate to cPMP.</text>
</comment>
<keyword evidence="16" id="KW-0501">Molybdenum cofactor biosynthesis</keyword>
<evidence type="ECO:0000256" key="12">
    <source>
        <dbReference type="ARBA" id="ARBA00022741"/>
    </source>
</evidence>
<dbReference type="SFLD" id="SFLDG01386">
    <property type="entry name" value="main_SPASM_domain-containing"/>
    <property type="match status" value="1"/>
</dbReference>
<feature type="compositionally biased region" description="Polar residues" evidence="21">
    <location>
        <begin position="469"/>
        <end position="498"/>
    </location>
</feature>
<comment type="similarity">
    <text evidence="4">In the C-terminal section; belongs to the MoaC family.</text>
</comment>
<dbReference type="PROSITE" id="PS51918">
    <property type="entry name" value="RADICAL_SAM"/>
    <property type="match status" value="1"/>
</dbReference>
<dbReference type="Pfam" id="PF01967">
    <property type="entry name" value="MoaC"/>
    <property type="match status" value="1"/>
</dbReference>
<evidence type="ECO:0000256" key="20">
    <source>
        <dbReference type="ARBA" id="ARBA00063038"/>
    </source>
</evidence>
<evidence type="ECO:0000256" key="11">
    <source>
        <dbReference type="ARBA" id="ARBA00022723"/>
    </source>
</evidence>
<evidence type="ECO:0000256" key="15">
    <source>
        <dbReference type="ARBA" id="ARBA00023134"/>
    </source>
</evidence>
<dbReference type="InterPro" id="IPR023045">
    <property type="entry name" value="MoaC"/>
</dbReference>
<evidence type="ECO:0000256" key="16">
    <source>
        <dbReference type="ARBA" id="ARBA00023150"/>
    </source>
</evidence>
<dbReference type="InterPro" id="IPR000385">
    <property type="entry name" value="MoaA_NifB_PqqE_Fe-S-bd_CS"/>
</dbReference>
<comment type="catalytic activity">
    <reaction evidence="1">
        <text>(8S)-3',8-cyclo-7,8-dihydroguanosine 5'-triphosphate = cyclic pyranopterin phosphate + diphosphate</text>
        <dbReference type="Rhea" id="RHEA:49580"/>
        <dbReference type="ChEBI" id="CHEBI:33019"/>
        <dbReference type="ChEBI" id="CHEBI:59648"/>
        <dbReference type="ChEBI" id="CHEBI:131766"/>
        <dbReference type="EC" id="4.6.1.17"/>
    </reaction>
</comment>
<evidence type="ECO:0000313" key="23">
    <source>
        <dbReference type="EMBL" id="MPC34010.1"/>
    </source>
</evidence>
<keyword evidence="13" id="KW-0408">Iron</keyword>
<dbReference type="GO" id="GO:0005525">
    <property type="term" value="F:GTP binding"/>
    <property type="evidence" value="ECO:0007669"/>
    <property type="project" value="UniProtKB-KW"/>
</dbReference>
<dbReference type="EC" id="4.1.99.22" evidence="6"/>
<evidence type="ECO:0000256" key="17">
    <source>
        <dbReference type="ARBA" id="ARBA00023239"/>
    </source>
</evidence>
<keyword evidence="9" id="KW-0004">4Fe-4S</keyword>
<dbReference type="PROSITE" id="PS01305">
    <property type="entry name" value="MOAA_NIFB_PQQE"/>
    <property type="match status" value="1"/>
</dbReference>
<dbReference type="CDD" id="cd01335">
    <property type="entry name" value="Radical_SAM"/>
    <property type="match status" value="1"/>
</dbReference>
<dbReference type="InterPro" id="IPR047594">
    <property type="entry name" value="MoaC_bact/euk"/>
</dbReference>
<dbReference type="EC" id="4.6.1.17" evidence="7"/>
<reference evidence="23 24" key="1">
    <citation type="submission" date="2019-05" db="EMBL/GenBank/DDBJ databases">
        <title>Another draft genome of Portunus trituberculatus and its Hox gene families provides insights of decapod evolution.</title>
        <authorList>
            <person name="Jeong J.-H."/>
            <person name="Song I."/>
            <person name="Kim S."/>
            <person name="Choi T."/>
            <person name="Kim D."/>
            <person name="Ryu S."/>
            <person name="Kim W."/>
        </authorList>
    </citation>
    <scope>NUCLEOTIDE SEQUENCE [LARGE SCALE GENOMIC DNA]</scope>
    <source>
        <tissue evidence="23">Muscle</tissue>
    </source>
</reference>
<evidence type="ECO:0000256" key="10">
    <source>
        <dbReference type="ARBA" id="ARBA00022691"/>
    </source>
</evidence>
<dbReference type="SUPFAM" id="SSF55040">
    <property type="entry name" value="Molybdenum cofactor biosynthesis protein C, MoaC"/>
    <property type="match status" value="1"/>
</dbReference>
<keyword evidence="12" id="KW-0547">Nucleotide-binding</keyword>
<organism evidence="23 24">
    <name type="scientific">Portunus trituberculatus</name>
    <name type="common">Swimming crab</name>
    <name type="synonym">Neptunus trituberculatus</name>
    <dbReference type="NCBI Taxonomy" id="210409"/>
    <lineage>
        <taxon>Eukaryota</taxon>
        <taxon>Metazoa</taxon>
        <taxon>Ecdysozoa</taxon>
        <taxon>Arthropoda</taxon>
        <taxon>Crustacea</taxon>
        <taxon>Multicrustacea</taxon>
        <taxon>Malacostraca</taxon>
        <taxon>Eumalacostraca</taxon>
        <taxon>Eucarida</taxon>
        <taxon>Decapoda</taxon>
        <taxon>Pleocyemata</taxon>
        <taxon>Brachyura</taxon>
        <taxon>Eubrachyura</taxon>
        <taxon>Portunoidea</taxon>
        <taxon>Portunidae</taxon>
        <taxon>Portuninae</taxon>
        <taxon>Portunus</taxon>
    </lineage>
</organism>
<comment type="similarity">
    <text evidence="5">In the N-terminal section; belongs to the radical SAM superfamily. MoaA family.</text>
</comment>
<keyword evidence="11" id="KW-0479">Metal-binding</keyword>
<dbReference type="InterPro" id="IPR010505">
    <property type="entry name" value="MoaA_twitch"/>
</dbReference>
<dbReference type="InterPro" id="IPR002820">
    <property type="entry name" value="Mopterin_CF_biosynth-C_dom"/>
</dbReference>
<evidence type="ECO:0000256" key="14">
    <source>
        <dbReference type="ARBA" id="ARBA00023014"/>
    </source>
</evidence>
<keyword evidence="14" id="KW-0411">Iron-sulfur</keyword>
<evidence type="ECO:0000256" key="2">
    <source>
        <dbReference type="ARBA" id="ARBA00001966"/>
    </source>
</evidence>
<dbReference type="NCBIfam" id="NF001199">
    <property type="entry name" value="PRK00164.2-1"/>
    <property type="match status" value="1"/>
</dbReference>
<evidence type="ECO:0000256" key="13">
    <source>
        <dbReference type="ARBA" id="ARBA00023004"/>
    </source>
</evidence>
<evidence type="ECO:0000313" key="24">
    <source>
        <dbReference type="Proteomes" id="UP000324222"/>
    </source>
</evidence>
<sequence length="780" mass="86331">MDRRTDGRGHLSNIDMMTRGRCLWASRYVVSASTSTTSSSTRVSTYSCTRDSHSKVGRVEALRAVNPLPFSAFLTDSFGREHSYLRISLTEKCNLRCQYCMPEEGVSLTPKDSLLTSEEILRIARLFVSEGVDKVRLTGGEPMVRKDLTHIVESLSGLGVKQLGLTTNGLLLKRRLRDLQSAGLTHLNISLDTLIPQKFELITRRRGWERVMEGVDLALDLGYSPVKINCVVMRGKNEEELTSFMELTRHKDIDVRFIEYMPFDGNKWDDRKMVSYREMLKHLQEAFPGLTKASDKPNDTSKAYKVPGFVGQVGFITSMSDNFCGSCNRLRLTADGNLKVCLFGAAEISLRDAMRRGCADKELLEVVGAAVGRKRRRHAGMQNLVRLKNRPMILIGTDMCVTSAHTITPPHTVTHHTTATSHTPHHTTYPTLHHALTTPHLTTMHARYLHTTTTATTDRGTPEQPSVGRGQQRNTTSNDTSSHITQGRTSDGASASASQDHNALFWHQFGHHHLSNEAQVEAEMRVKRMITNTEMNLSEGESGMKTQNWNDVTVQTPVTNENEKNLSENDHRIETLHQKNIKTQNSSTRKASKGRKPQENETGRTEATSDPPQPSTLTHVTTTGEARMVDVGGKAVTRREAVARAEVSLGALAFQLVKENKAKKGDVLGVARVAGIMAAKRTSELIPLCHSLPLDTVEVNLMLRESHKGSEVPVSDHVVVIEARAVTTGRTGVEMEALVAVSVAALTVYDMCKAVSHAITISQVRLVSKSGGKRDYTARE</sequence>
<evidence type="ECO:0000256" key="19">
    <source>
        <dbReference type="ARBA" id="ARBA00054222"/>
    </source>
</evidence>
<name>A0A5B7EHR6_PORTR</name>
<comment type="cofactor">
    <cofactor evidence="2">
        <name>[4Fe-4S] cluster</name>
        <dbReference type="ChEBI" id="CHEBI:49883"/>
    </cofactor>
</comment>
<comment type="subunit">
    <text evidence="20">Isoform MOCS1A and isoform MOCS1B probably form a heterooligomer.</text>
</comment>
<dbReference type="Pfam" id="PF04055">
    <property type="entry name" value="Radical_SAM"/>
    <property type="match status" value="1"/>
</dbReference>
<comment type="pathway">
    <text evidence="3">Cofactor biosynthesis; molybdopterin biosynthesis.</text>
</comment>
<dbReference type="GO" id="GO:0006777">
    <property type="term" value="P:Mo-molybdopterin cofactor biosynthetic process"/>
    <property type="evidence" value="ECO:0007669"/>
    <property type="project" value="UniProtKB-KW"/>
</dbReference>
<feature type="compositionally biased region" description="Polar residues" evidence="21">
    <location>
        <begin position="605"/>
        <end position="624"/>
    </location>
</feature>
<dbReference type="NCBIfam" id="NF006870">
    <property type="entry name" value="PRK09364.1"/>
    <property type="match status" value="1"/>
</dbReference>
<dbReference type="SUPFAM" id="SSF102114">
    <property type="entry name" value="Radical SAM enzymes"/>
    <property type="match status" value="1"/>
</dbReference>
<evidence type="ECO:0000256" key="1">
    <source>
        <dbReference type="ARBA" id="ARBA00001637"/>
    </source>
</evidence>
<dbReference type="InterPro" id="IPR058240">
    <property type="entry name" value="rSAM_sf"/>
</dbReference>
<evidence type="ECO:0000256" key="21">
    <source>
        <dbReference type="SAM" id="MobiDB-lite"/>
    </source>
</evidence>
<dbReference type="HAMAP" id="MF_01224_B">
    <property type="entry name" value="MoaC_B"/>
    <property type="match status" value="1"/>
</dbReference>
<evidence type="ECO:0000256" key="8">
    <source>
        <dbReference type="ARBA" id="ARBA00015273"/>
    </source>
</evidence>
<evidence type="ECO:0000256" key="3">
    <source>
        <dbReference type="ARBA" id="ARBA00005046"/>
    </source>
</evidence>
<dbReference type="SMART" id="SM00729">
    <property type="entry name" value="Elp3"/>
    <property type="match status" value="1"/>
</dbReference>
<dbReference type="PANTHER" id="PTHR22960">
    <property type="entry name" value="MOLYBDOPTERIN COFACTOR SYNTHESIS PROTEIN A"/>
    <property type="match status" value="1"/>
</dbReference>
<dbReference type="SFLD" id="SFLDG01383">
    <property type="entry name" value="cyclic_pyranopterin_phosphate"/>
    <property type="match status" value="1"/>
</dbReference>
<dbReference type="OrthoDB" id="429626at2759"/>
<dbReference type="GO" id="GO:0061799">
    <property type="term" value="F:cyclic pyranopterin monophosphate synthase activity"/>
    <property type="evidence" value="ECO:0007669"/>
    <property type="project" value="UniProtKB-EC"/>
</dbReference>
<evidence type="ECO:0000256" key="18">
    <source>
        <dbReference type="ARBA" id="ARBA00048697"/>
    </source>
</evidence>
<dbReference type="InterPro" id="IPR050105">
    <property type="entry name" value="MoCo_biosynth_MoaA/MoaC"/>
</dbReference>
<dbReference type="GO" id="GO:0061798">
    <property type="term" value="F:GTP 3',8'-cyclase activity"/>
    <property type="evidence" value="ECO:0007669"/>
    <property type="project" value="UniProtKB-EC"/>
</dbReference>
<keyword evidence="17" id="KW-0456">Lyase</keyword>
<keyword evidence="10" id="KW-0949">S-adenosyl-L-methionine</keyword>
<evidence type="ECO:0000256" key="9">
    <source>
        <dbReference type="ARBA" id="ARBA00022485"/>
    </source>
</evidence>